<evidence type="ECO:0000256" key="2">
    <source>
        <dbReference type="ARBA" id="ARBA00008314"/>
    </source>
</evidence>
<dbReference type="Gene3D" id="1.20.120.720">
    <property type="entry name" value="Myosin VI head, motor domain, U50 subdomain"/>
    <property type="match status" value="1"/>
</dbReference>
<comment type="subcellular location">
    <subcellularLocation>
        <location evidence="1">Cytoplasm</location>
    </subcellularLocation>
</comment>
<dbReference type="SMART" id="SM00326">
    <property type="entry name" value="SH3"/>
    <property type="match status" value="1"/>
</dbReference>
<dbReference type="InterPro" id="IPR036028">
    <property type="entry name" value="SH3-like_dom_sf"/>
</dbReference>
<dbReference type="PROSITE" id="PS51456">
    <property type="entry name" value="MYOSIN_MOTOR"/>
    <property type="match status" value="1"/>
</dbReference>
<evidence type="ECO:0000256" key="3">
    <source>
        <dbReference type="ARBA" id="ARBA00022443"/>
    </source>
</evidence>
<dbReference type="Gene3D" id="6.20.240.20">
    <property type="match status" value="1"/>
</dbReference>
<evidence type="ECO:0000256" key="1">
    <source>
        <dbReference type="ARBA" id="ARBA00004496"/>
    </source>
</evidence>
<reference evidence="18" key="1">
    <citation type="journal article" name="BMC Genomics">
        <title>Long-read sequencing and de novo genome assembly of marine medaka (Oryzias melastigma).</title>
        <authorList>
            <person name="Liang P."/>
            <person name="Saqib H.S.A."/>
            <person name="Ni X."/>
            <person name="Shen Y."/>
        </authorList>
    </citation>
    <scope>NUCLEOTIDE SEQUENCE</scope>
    <source>
        <strain evidence="18">Bigg-433</strain>
    </source>
</reference>
<dbReference type="Pfam" id="PF00612">
    <property type="entry name" value="IQ"/>
    <property type="match status" value="2"/>
</dbReference>
<dbReference type="Proteomes" id="UP000646548">
    <property type="component" value="Unassembled WGS sequence"/>
</dbReference>
<keyword evidence="10 12" id="KW-0009">Actin-binding</keyword>
<feature type="compositionally biased region" description="Basic residues" evidence="13">
    <location>
        <begin position="1257"/>
        <end position="1267"/>
    </location>
</feature>
<keyword evidence="7 12" id="KW-0067">ATP-binding</keyword>
<dbReference type="SUPFAM" id="SSF52540">
    <property type="entry name" value="P-loop containing nucleoside triphosphate hydrolases"/>
    <property type="match status" value="1"/>
</dbReference>
<dbReference type="EMBL" id="WKFB01000837">
    <property type="protein sequence ID" value="KAF6717385.1"/>
    <property type="molecule type" value="Genomic_DNA"/>
</dbReference>
<dbReference type="FunFam" id="1.10.10.820:FF:000001">
    <property type="entry name" value="Myosin heavy chain"/>
    <property type="match status" value="1"/>
</dbReference>
<feature type="domain" description="FERM" evidence="15">
    <location>
        <begin position="2014"/>
        <end position="2315"/>
    </location>
</feature>
<dbReference type="Gene3D" id="3.40.850.10">
    <property type="entry name" value="Kinesin motor domain"/>
    <property type="match status" value="1"/>
</dbReference>
<feature type="compositionally biased region" description="Pro residues" evidence="13">
    <location>
        <begin position="1359"/>
        <end position="1369"/>
    </location>
</feature>
<evidence type="ECO:0000256" key="4">
    <source>
        <dbReference type="ARBA" id="ARBA00022490"/>
    </source>
</evidence>
<feature type="region of interest" description="Disordered" evidence="13">
    <location>
        <begin position="1739"/>
        <end position="1822"/>
    </location>
</feature>
<dbReference type="InterPro" id="IPR019748">
    <property type="entry name" value="FERM_central"/>
</dbReference>
<dbReference type="SUPFAM" id="SSF47031">
    <property type="entry name" value="Second domain of FERM"/>
    <property type="match status" value="1"/>
</dbReference>
<evidence type="ECO:0000259" key="15">
    <source>
        <dbReference type="PROSITE" id="PS50057"/>
    </source>
</evidence>
<feature type="compositionally biased region" description="Low complexity" evidence="13">
    <location>
        <begin position="1283"/>
        <end position="1297"/>
    </location>
</feature>
<keyword evidence="6 12" id="KW-0547">Nucleotide-binding</keyword>
<feature type="region of interest" description="Actin-binding" evidence="12">
    <location>
        <begin position="520"/>
        <end position="542"/>
    </location>
</feature>
<evidence type="ECO:0000256" key="13">
    <source>
        <dbReference type="SAM" id="MobiDB-lite"/>
    </source>
</evidence>
<feature type="compositionally biased region" description="Basic and acidic residues" evidence="13">
    <location>
        <begin position="1197"/>
        <end position="1256"/>
    </location>
</feature>
<dbReference type="InterPro" id="IPR001609">
    <property type="entry name" value="Myosin_head_motor_dom-like"/>
</dbReference>
<feature type="binding site" evidence="12">
    <location>
        <begin position="58"/>
        <end position="65"/>
    </location>
    <ligand>
        <name>ATP</name>
        <dbReference type="ChEBI" id="CHEBI:30616"/>
    </ligand>
</feature>
<feature type="domain" description="MyTH4" evidence="16">
    <location>
        <begin position="1855"/>
        <end position="2008"/>
    </location>
</feature>
<evidence type="ECO:0000313" key="19">
    <source>
        <dbReference type="Proteomes" id="UP000646548"/>
    </source>
</evidence>
<evidence type="ECO:0000256" key="12">
    <source>
        <dbReference type="PROSITE-ProRule" id="PRU00782"/>
    </source>
</evidence>
<dbReference type="GO" id="GO:0003774">
    <property type="term" value="F:cytoskeletal motor activity"/>
    <property type="evidence" value="ECO:0007669"/>
    <property type="project" value="UniProtKB-UniRule"/>
</dbReference>
<dbReference type="InterPro" id="IPR051567">
    <property type="entry name" value="Unconventional_Myosin_ATPase"/>
</dbReference>
<evidence type="ECO:0000256" key="7">
    <source>
        <dbReference type="ARBA" id="ARBA00022840"/>
    </source>
</evidence>
<dbReference type="Pfam" id="PF00784">
    <property type="entry name" value="MyTH4"/>
    <property type="match status" value="2"/>
</dbReference>
<feature type="compositionally biased region" description="Basic residues" evidence="13">
    <location>
        <begin position="1766"/>
        <end position="1776"/>
    </location>
</feature>
<evidence type="ECO:0000256" key="9">
    <source>
        <dbReference type="ARBA" id="ARBA00023175"/>
    </source>
</evidence>
<gene>
    <name evidence="18" type="ORF">FQA47_014139</name>
</gene>
<feature type="compositionally biased region" description="Polar residues" evidence="13">
    <location>
        <begin position="1792"/>
        <end position="1821"/>
    </location>
</feature>
<dbReference type="CDD" id="cd13201">
    <property type="entry name" value="FERM_C_MyoXV"/>
    <property type="match status" value="1"/>
</dbReference>
<dbReference type="InterPro" id="IPR027417">
    <property type="entry name" value="P-loop_NTPase"/>
</dbReference>
<dbReference type="Gene3D" id="1.10.10.820">
    <property type="match status" value="1"/>
</dbReference>
<comment type="similarity">
    <text evidence="2 12">Belongs to the TRAFAC class myosin-kinesin ATPase superfamily. Myosin family.</text>
</comment>
<dbReference type="InterPro" id="IPR000857">
    <property type="entry name" value="MyTH4_dom"/>
</dbReference>
<dbReference type="Gene3D" id="2.30.29.30">
    <property type="entry name" value="Pleckstrin-homology domain (PH domain)/Phosphotyrosine-binding domain (PTB)"/>
    <property type="match status" value="1"/>
</dbReference>
<dbReference type="InterPro" id="IPR011993">
    <property type="entry name" value="PH-like_dom_sf"/>
</dbReference>
<dbReference type="Pfam" id="PF26570">
    <property type="entry name" value="MYO15"/>
    <property type="match status" value="1"/>
</dbReference>
<dbReference type="PRINTS" id="PR00193">
    <property type="entry name" value="MYOSINHEAVY"/>
</dbReference>
<keyword evidence="9 12" id="KW-0505">Motor protein</keyword>
<evidence type="ECO:0000256" key="6">
    <source>
        <dbReference type="ARBA" id="ARBA00022741"/>
    </source>
</evidence>
<dbReference type="Pfam" id="PF00373">
    <property type="entry name" value="FERM_M"/>
    <property type="match status" value="1"/>
</dbReference>
<dbReference type="SUPFAM" id="SSF50044">
    <property type="entry name" value="SH3-domain"/>
    <property type="match status" value="1"/>
</dbReference>
<evidence type="ECO:0000256" key="8">
    <source>
        <dbReference type="ARBA" id="ARBA00023123"/>
    </source>
</evidence>
<evidence type="ECO:0000256" key="11">
    <source>
        <dbReference type="PROSITE-ProRule" id="PRU00192"/>
    </source>
</evidence>
<dbReference type="InterPro" id="IPR000048">
    <property type="entry name" value="IQ_motif_EF-hand-BS"/>
</dbReference>
<accession>A0A834BU61</accession>
<dbReference type="Gene3D" id="1.20.58.530">
    <property type="match status" value="1"/>
</dbReference>
<keyword evidence="5" id="KW-0677">Repeat</keyword>
<dbReference type="InterPro" id="IPR036961">
    <property type="entry name" value="Kinesin_motor_dom_sf"/>
</dbReference>
<evidence type="ECO:0000259" key="14">
    <source>
        <dbReference type="PROSITE" id="PS50002"/>
    </source>
</evidence>
<evidence type="ECO:0000259" key="17">
    <source>
        <dbReference type="PROSITE" id="PS51456"/>
    </source>
</evidence>
<protein>
    <submittedName>
        <fullName evidence="18">Unconventional myosin-XV</fullName>
    </submittedName>
</protein>
<dbReference type="SMART" id="SM00242">
    <property type="entry name" value="MYSc"/>
    <property type="match status" value="1"/>
</dbReference>
<dbReference type="Gene3D" id="1.25.40.530">
    <property type="entry name" value="MyTH4 domain"/>
    <property type="match status" value="2"/>
</dbReference>
<dbReference type="InterPro" id="IPR035963">
    <property type="entry name" value="FERM_2"/>
</dbReference>
<dbReference type="Gene3D" id="1.20.5.190">
    <property type="match status" value="1"/>
</dbReference>
<dbReference type="Gene3D" id="2.30.30.40">
    <property type="entry name" value="SH3 Domains"/>
    <property type="match status" value="1"/>
</dbReference>
<evidence type="ECO:0000259" key="16">
    <source>
        <dbReference type="PROSITE" id="PS51016"/>
    </source>
</evidence>
<dbReference type="GO" id="GO:0005737">
    <property type="term" value="C:cytoplasm"/>
    <property type="evidence" value="ECO:0007669"/>
    <property type="project" value="UniProtKB-SubCell"/>
</dbReference>
<dbReference type="PANTHER" id="PTHR22692">
    <property type="entry name" value="MYOSIN VII, XV"/>
    <property type="match status" value="1"/>
</dbReference>
<keyword evidence="8 12" id="KW-0518">Myosin</keyword>
<dbReference type="PROSITE" id="PS50057">
    <property type="entry name" value="FERM_3"/>
    <property type="match status" value="1"/>
</dbReference>
<dbReference type="InterPro" id="IPR041795">
    <property type="entry name" value="MyoXV_FERM_C"/>
</dbReference>
<feature type="compositionally biased region" description="Basic and acidic residues" evidence="13">
    <location>
        <begin position="1311"/>
        <end position="1333"/>
    </location>
</feature>
<dbReference type="PROSITE" id="PS50096">
    <property type="entry name" value="IQ"/>
    <property type="match status" value="2"/>
</dbReference>
<dbReference type="CDD" id="cd14473">
    <property type="entry name" value="FERM_B-lobe"/>
    <property type="match status" value="1"/>
</dbReference>
<feature type="domain" description="SH3" evidence="14">
    <location>
        <begin position="1689"/>
        <end position="1750"/>
    </location>
</feature>
<dbReference type="GO" id="GO:0016459">
    <property type="term" value="C:myosin complex"/>
    <property type="evidence" value="ECO:0007669"/>
    <property type="project" value="UniProtKB-KW"/>
</dbReference>
<dbReference type="GO" id="GO:0003779">
    <property type="term" value="F:actin binding"/>
    <property type="evidence" value="ECO:0007669"/>
    <property type="project" value="UniProtKB-KW"/>
</dbReference>
<evidence type="ECO:0000256" key="5">
    <source>
        <dbReference type="ARBA" id="ARBA00022737"/>
    </source>
</evidence>
<dbReference type="Pfam" id="PF07653">
    <property type="entry name" value="SH3_2"/>
    <property type="match status" value="1"/>
</dbReference>
<keyword evidence="4" id="KW-0963">Cytoplasm</keyword>
<dbReference type="PROSITE" id="PS51016">
    <property type="entry name" value="MYTH4"/>
    <property type="match status" value="2"/>
</dbReference>
<dbReference type="InterPro" id="IPR059004">
    <property type="entry name" value="MYO15"/>
</dbReference>
<name>A0A834BU61_ORYME</name>
<organism evidence="18 19">
    <name type="scientific">Oryzias melastigma</name>
    <name type="common">Marine medaka</name>
    <dbReference type="NCBI Taxonomy" id="30732"/>
    <lineage>
        <taxon>Eukaryota</taxon>
        <taxon>Metazoa</taxon>
        <taxon>Chordata</taxon>
        <taxon>Craniata</taxon>
        <taxon>Vertebrata</taxon>
        <taxon>Euteleostomi</taxon>
        <taxon>Actinopterygii</taxon>
        <taxon>Neopterygii</taxon>
        <taxon>Teleostei</taxon>
        <taxon>Neoteleostei</taxon>
        <taxon>Acanthomorphata</taxon>
        <taxon>Ovalentaria</taxon>
        <taxon>Atherinomorphae</taxon>
        <taxon>Beloniformes</taxon>
        <taxon>Adrianichthyidae</taxon>
        <taxon>Oryziinae</taxon>
        <taxon>Oryzias</taxon>
    </lineage>
</organism>
<dbReference type="GO" id="GO:0005524">
    <property type="term" value="F:ATP binding"/>
    <property type="evidence" value="ECO:0007669"/>
    <property type="project" value="UniProtKB-UniRule"/>
</dbReference>
<dbReference type="SMART" id="SM00139">
    <property type="entry name" value="MyTH4"/>
    <property type="match status" value="2"/>
</dbReference>
<dbReference type="PANTHER" id="PTHR22692:SF16">
    <property type="entry name" value="MYOSIN XVB"/>
    <property type="match status" value="1"/>
</dbReference>
<dbReference type="SMART" id="SM00015">
    <property type="entry name" value="IQ"/>
    <property type="match status" value="2"/>
</dbReference>
<keyword evidence="3 11" id="KW-0728">SH3 domain</keyword>
<dbReference type="InterPro" id="IPR001452">
    <property type="entry name" value="SH3_domain"/>
</dbReference>
<dbReference type="InterPro" id="IPR019749">
    <property type="entry name" value="Band_41_domain"/>
</dbReference>
<feature type="domain" description="MyTH4" evidence="16">
    <location>
        <begin position="781"/>
        <end position="929"/>
    </location>
</feature>
<evidence type="ECO:0000256" key="10">
    <source>
        <dbReference type="ARBA" id="ARBA00023203"/>
    </source>
</evidence>
<dbReference type="InterPro" id="IPR000299">
    <property type="entry name" value="FERM_domain"/>
</dbReference>
<proteinExistence type="inferred from homology"/>
<comment type="caution">
    <text evidence="18">The sequence shown here is derived from an EMBL/GenBank/DDBJ whole genome shotgun (WGS) entry which is preliminary data.</text>
</comment>
<dbReference type="InterPro" id="IPR038185">
    <property type="entry name" value="MyTH4_dom_sf"/>
</dbReference>
<feature type="domain" description="Myosin motor" evidence="17">
    <location>
        <begin position="1"/>
        <end position="640"/>
    </location>
</feature>
<sequence length="2315" mass="262900">MLLSINPYKPLNFYTEEMRVRYKDSEQQANPPHVYAIAESAFQLSQASTQEQCIIISGQSGSGKTEATKLIVHYLCSMYHKKDNNVRQPMEVFPILESFGNAKTILNNNSSRFGKYLHIHILNGDIVGTSMSKYLLEKSRIVFQANEERNYHVFYELLAGMNEWDMQDLYLQGAETYYYLNQGGACELKGKQDKQDFQLLLNCFQTIGLHADQISTIWAILSCILQLGNMCFSAYESDSFEVARLFSEAEARRVGSMLQISSDALQTVITHRVTETTYDRIYCPLSVEGAIESRDAIAKALYSVLFDWLLEQINDWLSPTEMDSCVGVVDFYGFEDLGMNSFEQLCINFANEKLQHFANKAVISQEQEEYNAEHIQWYPMPLKNLSSCLELIAGRPHGILRILDDQTFLPQATDHTFLQKCHYQHAHNPCYARPKSQMPVFTVYHYAGAVTYQVHNFLNKNHDQFRTEVVELFARSRTQMISELFQKLQDNYIQQRELGWRGRGLRQQPSTAASHFLQSLTELTTRLERCKTTFIRCLKPNFVKLPGIFDVDYVSDQLRHAGILETIHIRKEGYPVRIQYSYLIQRYGVLLSQQLTGMSDRELTVALLQKIEAQEGQFQLGLTKVFLKEYLYRRLEDKWSSTQTWAAITIQRNIRGFLCRRNFRFFKQKAIVIQSHIRGHQARKYFKKMRQSFTQFWAVMLITRNTIKRHHWRKVGRTETVSSAMYVELSSFLCPAGLQHASRITEVAPPQVKANVKVTLPDDIDRYPFSRYAKSDTWSQPQGYPLQRPLTPLDPEDARTALEIYKLILRFTGEPDLGDWQERVLGNYIVEKGQSRPALRDEILAQLAYHTWEQQEIQTSLRGWLLFASCLSAFTPSPTLDKALLKYVSDQGPREYRPLCQHKLLTSLQLPAPTGRTYPPTQLEWSSNQKRGAMVLEVHTFNDETLSAEVESWTTGEQLASWLLSYRGVMEAVGGWSVSLVSDEGWSDLAGSDFVMDLLAAEEADVVPSQGASSSINSDYLFSRQTDRLPSAGDVDDFIPPAPAMQAPGLPPFEGNPWGRDYPQEGRGRQMDAYVDNLFDSVQDRGPSDLDRAAMLSRRMRGGGGIGPMQPGMYGAGMPMTMPTYPMGAAANVGMPGYGATPMMPTMPGMMMPQAPAIPDPMQVAASQQALIQQQALLMAQQMTMQALSLSQQQTQEEQKKKEEQKRREEQRKREDERREEQRRREDERREEQRKRDEERRQRQNREEEKKEDDRVKRRQSSRRSKQRSPSPSSGSPSPPPVRSKAPTPRRSSTSKPPQRESDSVQDSPDDEPKKDFKDKMDFFQKIESQPKDKPKKQKSRAARTSPVREKKKKDKSPPKSPSPPPVAPKPKAKPRPVSPEREETTQTEPEPPARTEPTSSIRDIIKQFNSRPQPEPKPYEPVRYSAKPFLKKSDPKAEALAKLRNQAPGPQPKVRMGGARGLCPASLLMLNFLRPLVCRDNELIMDDEGVRSQLCRFSPSVYISYYNMPGKIFLRKEVFYPRELFNSPYVLNLLCEQIMTDTFSDSCVRIDREERRKMKDLLANFNVGPPASSIPDDGMKKRIIIAARDNWENYFARLFPVALDSGDAQVLGVSHRGICLLKMVKASGINPKHLRLLKGYSFAEVMSLELQGSDRVELELKSENLVLRSTRAPQINAMIRLFLQELIKGSGHVVALKSFVTDDKSLLSFTKGDVIRLLPMEGLQGGWQFGTVGGRSGLFPEELTQPSAAPDYHYRHLNRRDDKRKSTRSNMRRSTRNAPPTGPPQLLAPSRQMSPESEPSRSNSAQGFVQRSGPSSTHGSVQELEVVVPMVDFAMKYFRASTSSPLSGRSLIQHTDVPIQESLILFDDPEMNELSVECFLNLMLFMGDVPMKKNISQADCLSHILLLGKEKEMLRDEIFCQVIKQNTNNPTQSSCTLGWRLLVLVTGFFPCSGTLHPYIMQHLHDISQDYEHPFKDLAAVCQDNLDRSVRFGGRRNIPSHVEMDAILAGKTSRRITILFPGNVEFPAKIRSFSLVLDVMKDLCNQMGISQPEEMQEFSILAKRQQDGLVRPLQAGEYLFDFLLDDGSISLSFRRIMWGTPLSFENDLFLDFHYQQLLEDYLSGRLKMSPGAGASSLVRQAAELAALQHVARGVTQPPALSEVKEYLPLQDGLSNKLEEICSSCNVHVSAMESLSPQDAKVRLIESLSSLPLFGSNSFPVQKVSQRGCPSPCIVSVNHQGVTFLHPKSQEQVFNIPLAEVESMRTIRPKKQGKAPVAEISYGNPARPKTITLHLKQAKEFCHTLALIMDMTQSPA</sequence>
<feature type="region of interest" description="Disordered" evidence="13">
    <location>
        <begin position="1191"/>
        <end position="1402"/>
    </location>
</feature>
<evidence type="ECO:0000313" key="18">
    <source>
        <dbReference type="EMBL" id="KAF6717385.1"/>
    </source>
</evidence>
<dbReference type="PROSITE" id="PS50002">
    <property type="entry name" value="SH3"/>
    <property type="match status" value="1"/>
</dbReference>
<dbReference type="Pfam" id="PF00063">
    <property type="entry name" value="Myosin_head"/>
    <property type="match status" value="1"/>
</dbReference>
<dbReference type="SMART" id="SM00295">
    <property type="entry name" value="B41"/>
    <property type="match status" value="1"/>
</dbReference>